<dbReference type="OrthoDB" id="5979869at2759"/>
<dbReference type="InterPro" id="IPR017452">
    <property type="entry name" value="GPCR_Rhodpsn_7TM"/>
</dbReference>
<dbReference type="PANTHER" id="PTHR45695">
    <property type="entry name" value="LEUCOKININ RECEPTOR-RELATED"/>
    <property type="match status" value="1"/>
</dbReference>
<name>A0A3M6UVY2_POCDA</name>
<organism evidence="10 11">
    <name type="scientific">Pocillopora damicornis</name>
    <name type="common">Cauliflower coral</name>
    <name type="synonym">Millepora damicornis</name>
    <dbReference type="NCBI Taxonomy" id="46731"/>
    <lineage>
        <taxon>Eukaryota</taxon>
        <taxon>Metazoa</taxon>
        <taxon>Cnidaria</taxon>
        <taxon>Anthozoa</taxon>
        <taxon>Hexacorallia</taxon>
        <taxon>Scleractinia</taxon>
        <taxon>Astrocoeniina</taxon>
        <taxon>Pocilloporidae</taxon>
        <taxon>Pocillopora</taxon>
    </lineage>
</organism>
<evidence type="ECO:0000256" key="5">
    <source>
        <dbReference type="ARBA" id="ARBA00023136"/>
    </source>
</evidence>
<dbReference type="EMBL" id="RCHS01000611">
    <property type="protein sequence ID" value="RMX57780.1"/>
    <property type="molecule type" value="Genomic_DNA"/>
</dbReference>
<evidence type="ECO:0000256" key="2">
    <source>
        <dbReference type="ARBA" id="ARBA00022692"/>
    </source>
</evidence>
<dbReference type="InterPro" id="IPR000276">
    <property type="entry name" value="GPCR_Rhodpsn"/>
</dbReference>
<keyword evidence="7" id="KW-0807">Transducer</keyword>
<feature type="transmembrane region" description="Helical" evidence="8">
    <location>
        <begin position="259"/>
        <end position="282"/>
    </location>
</feature>
<evidence type="ECO:0000313" key="11">
    <source>
        <dbReference type="Proteomes" id="UP000275408"/>
    </source>
</evidence>
<feature type="domain" description="G-protein coupled receptors family 1 profile" evidence="9">
    <location>
        <begin position="28"/>
        <end position="279"/>
    </location>
</feature>
<feature type="transmembrane region" description="Helical" evidence="8">
    <location>
        <begin position="49"/>
        <end position="74"/>
    </location>
</feature>
<feature type="transmembrane region" description="Helical" evidence="8">
    <location>
        <begin position="173"/>
        <end position="192"/>
    </location>
</feature>
<feature type="transmembrane region" description="Helical" evidence="8">
    <location>
        <begin position="86"/>
        <end position="107"/>
    </location>
</feature>
<feature type="transmembrane region" description="Helical" evidence="8">
    <location>
        <begin position="127"/>
        <end position="149"/>
    </location>
</feature>
<dbReference type="Proteomes" id="UP000275408">
    <property type="component" value="Unassembled WGS sequence"/>
</dbReference>
<dbReference type="SUPFAM" id="SSF81321">
    <property type="entry name" value="Family A G protein-coupled receptor-like"/>
    <property type="match status" value="1"/>
</dbReference>
<dbReference type="CDD" id="cd00637">
    <property type="entry name" value="7tm_classA_rhodopsin-like"/>
    <property type="match status" value="1"/>
</dbReference>
<evidence type="ECO:0000256" key="3">
    <source>
        <dbReference type="ARBA" id="ARBA00022989"/>
    </source>
</evidence>
<dbReference type="GO" id="GO:0004930">
    <property type="term" value="F:G protein-coupled receptor activity"/>
    <property type="evidence" value="ECO:0007669"/>
    <property type="project" value="UniProtKB-KW"/>
</dbReference>
<dbReference type="Gene3D" id="1.20.1070.10">
    <property type="entry name" value="Rhodopsin 7-helix transmembrane proteins"/>
    <property type="match status" value="1"/>
</dbReference>
<keyword evidence="5 8" id="KW-0472">Membrane</keyword>
<sequence length="343" mass="39219">MTSGELHAILVPFGITFYSIVFLLSVLGNFIVLSICYRSIKRKVGSLKWFIANLAVADLTFVFLSILDLVSYLSRTWVGGQISCKLQSFFIEACYTVSITTLSIISFERLKAVVEPLHTITITPARIYGKLIATWSMSVVIASPLLFAYQTQTDANGKVSCTNNKFGDLGRQVYYGIHTIFFFFVPLVYMIYVQRKIFISLRSSTKVFPKQNSFTTVRSKRHLKAAKPLFVLTMAFAACWSPFICVRGLIYIHLADEGYIWRASQLLIFLNTMLDPILYGIYGERENFKAILKRFIPCAKCQTRALEELSRSTQSQMATNNEKNCYPWPVYKQQYSLWLYCCT</sequence>
<evidence type="ECO:0000256" key="1">
    <source>
        <dbReference type="ARBA" id="ARBA00004141"/>
    </source>
</evidence>
<keyword evidence="3 8" id="KW-1133">Transmembrane helix</keyword>
<comment type="caution">
    <text evidence="10">The sequence shown here is derived from an EMBL/GenBank/DDBJ whole genome shotgun (WGS) entry which is preliminary data.</text>
</comment>
<accession>A0A3M6UVY2</accession>
<keyword evidence="6" id="KW-0675">Receptor</keyword>
<dbReference type="GO" id="GO:0005886">
    <property type="term" value="C:plasma membrane"/>
    <property type="evidence" value="ECO:0007669"/>
    <property type="project" value="TreeGrafter"/>
</dbReference>
<evidence type="ECO:0000256" key="4">
    <source>
        <dbReference type="ARBA" id="ARBA00023040"/>
    </source>
</evidence>
<comment type="subcellular location">
    <subcellularLocation>
        <location evidence="1">Membrane</location>
        <topology evidence="1">Multi-pass membrane protein</topology>
    </subcellularLocation>
</comment>
<dbReference type="STRING" id="46731.A0A3M6UVY2"/>
<dbReference type="PANTHER" id="PTHR45695:SF15">
    <property type="entry name" value="OPSIN RH2"/>
    <property type="match status" value="1"/>
</dbReference>
<keyword evidence="2 8" id="KW-0812">Transmembrane</keyword>
<dbReference type="PRINTS" id="PR00237">
    <property type="entry name" value="GPCRRHODOPSN"/>
</dbReference>
<dbReference type="Pfam" id="PF00001">
    <property type="entry name" value="7tm_1"/>
    <property type="match status" value="1"/>
</dbReference>
<dbReference type="PROSITE" id="PS50262">
    <property type="entry name" value="G_PROTEIN_RECEP_F1_2"/>
    <property type="match status" value="1"/>
</dbReference>
<evidence type="ECO:0000313" key="10">
    <source>
        <dbReference type="EMBL" id="RMX57780.1"/>
    </source>
</evidence>
<feature type="transmembrane region" description="Helical" evidence="8">
    <location>
        <begin position="15"/>
        <end position="37"/>
    </location>
</feature>
<evidence type="ECO:0000259" key="9">
    <source>
        <dbReference type="PROSITE" id="PS50262"/>
    </source>
</evidence>
<gene>
    <name evidence="10" type="ORF">pdam_00006755</name>
</gene>
<protein>
    <recommendedName>
        <fullName evidence="9">G-protein coupled receptors family 1 profile domain-containing protein</fullName>
    </recommendedName>
</protein>
<proteinExistence type="predicted"/>
<reference evidence="10 11" key="1">
    <citation type="journal article" date="2018" name="Sci. Rep.">
        <title>Comparative analysis of the Pocillopora damicornis genome highlights role of immune system in coral evolution.</title>
        <authorList>
            <person name="Cunning R."/>
            <person name="Bay R.A."/>
            <person name="Gillette P."/>
            <person name="Baker A.C."/>
            <person name="Traylor-Knowles N."/>
        </authorList>
    </citation>
    <scope>NUCLEOTIDE SEQUENCE [LARGE SCALE GENOMIC DNA]</scope>
    <source>
        <strain evidence="10">RSMAS</strain>
        <tissue evidence="10">Whole animal</tissue>
    </source>
</reference>
<keyword evidence="11" id="KW-1185">Reference proteome</keyword>
<evidence type="ECO:0000256" key="8">
    <source>
        <dbReference type="SAM" id="Phobius"/>
    </source>
</evidence>
<evidence type="ECO:0000256" key="7">
    <source>
        <dbReference type="ARBA" id="ARBA00023224"/>
    </source>
</evidence>
<feature type="transmembrane region" description="Helical" evidence="8">
    <location>
        <begin position="229"/>
        <end position="253"/>
    </location>
</feature>
<evidence type="ECO:0000256" key="6">
    <source>
        <dbReference type="ARBA" id="ARBA00023170"/>
    </source>
</evidence>
<dbReference type="AlphaFoldDB" id="A0A3M6UVY2"/>
<keyword evidence="4" id="KW-0297">G-protein coupled receptor</keyword>